<evidence type="ECO:0000256" key="11">
    <source>
        <dbReference type="SAM" id="MobiDB-lite"/>
    </source>
</evidence>
<evidence type="ECO:0000256" key="5">
    <source>
        <dbReference type="ARBA" id="ARBA00023125"/>
    </source>
</evidence>
<dbReference type="OMA" id="IPTDNHL"/>
<dbReference type="SUPFAM" id="SSF52172">
    <property type="entry name" value="CheY-like"/>
    <property type="match status" value="1"/>
</dbReference>
<dbReference type="InterPro" id="IPR006447">
    <property type="entry name" value="Myb_dom_plants"/>
</dbReference>
<evidence type="ECO:0000256" key="4">
    <source>
        <dbReference type="ARBA" id="ARBA00023015"/>
    </source>
</evidence>
<dbReference type="PIRSF" id="PIRSF036392">
    <property type="entry name" value="RR_ARR_type-B"/>
    <property type="match status" value="1"/>
</dbReference>
<evidence type="ECO:0000256" key="1">
    <source>
        <dbReference type="ARBA" id="ARBA00004123"/>
    </source>
</evidence>
<keyword evidence="7 9" id="KW-0804">Transcription</keyword>
<name>A0A8T2U5F5_CERRI</name>
<dbReference type="GO" id="GO:0003677">
    <property type="term" value="F:DNA binding"/>
    <property type="evidence" value="ECO:0007669"/>
    <property type="project" value="UniProtKB-KW"/>
</dbReference>
<dbReference type="InterPro" id="IPR001789">
    <property type="entry name" value="Sig_transdc_resp-reg_receiver"/>
</dbReference>
<dbReference type="OrthoDB" id="60033at2759"/>
<keyword evidence="8 9" id="KW-0539">Nucleus</keyword>
<evidence type="ECO:0000313" key="15">
    <source>
        <dbReference type="Proteomes" id="UP000825935"/>
    </source>
</evidence>
<dbReference type="Gene3D" id="3.40.50.2300">
    <property type="match status" value="1"/>
</dbReference>
<dbReference type="InterPro" id="IPR009057">
    <property type="entry name" value="Homeodomain-like_sf"/>
</dbReference>
<evidence type="ECO:0000256" key="7">
    <source>
        <dbReference type="ARBA" id="ARBA00023163"/>
    </source>
</evidence>
<reference evidence="14" key="1">
    <citation type="submission" date="2021-08" db="EMBL/GenBank/DDBJ databases">
        <title>WGS assembly of Ceratopteris richardii.</title>
        <authorList>
            <person name="Marchant D.B."/>
            <person name="Chen G."/>
            <person name="Jenkins J."/>
            <person name="Shu S."/>
            <person name="Leebens-Mack J."/>
            <person name="Grimwood J."/>
            <person name="Schmutz J."/>
            <person name="Soltis P."/>
            <person name="Soltis D."/>
            <person name="Chen Z.-H."/>
        </authorList>
    </citation>
    <scope>NUCLEOTIDE SEQUENCE</scope>
    <source>
        <strain evidence="14">Whitten #5841</strain>
        <tissue evidence="14">Leaf</tissue>
    </source>
</reference>
<gene>
    <name evidence="14" type="ORF">KP509_08G048800</name>
</gene>
<dbReference type="SMART" id="SM00448">
    <property type="entry name" value="REC"/>
    <property type="match status" value="1"/>
</dbReference>
<dbReference type="PANTHER" id="PTHR43874:SF123">
    <property type="entry name" value="TWO-COMPONENT RESPONSE REGULATOR ARR14"/>
    <property type="match status" value="1"/>
</dbReference>
<evidence type="ECO:0000313" key="14">
    <source>
        <dbReference type="EMBL" id="KAH7431451.1"/>
    </source>
</evidence>
<feature type="compositionally biased region" description="Acidic residues" evidence="11">
    <location>
        <begin position="205"/>
        <end position="217"/>
    </location>
</feature>
<dbReference type="GO" id="GO:0000160">
    <property type="term" value="P:phosphorelay signal transduction system"/>
    <property type="evidence" value="ECO:0007669"/>
    <property type="project" value="UniProtKB-KW"/>
</dbReference>
<dbReference type="GO" id="GO:0005634">
    <property type="term" value="C:nucleus"/>
    <property type="evidence" value="ECO:0007669"/>
    <property type="project" value="UniProtKB-SubCell"/>
</dbReference>
<dbReference type="FunFam" id="1.10.10.60:FF:000007">
    <property type="entry name" value="Two-component response regulator"/>
    <property type="match status" value="1"/>
</dbReference>
<dbReference type="CDD" id="cd17584">
    <property type="entry name" value="REC_typeB_ARR-like"/>
    <property type="match status" value="1"/>
</dbReference>
<sequence length="350" mass="38423">MATATAARTFASGPVTISSSTKLLAKTESTSSDVFPAGLRVLAVDDDPICLLILDRMLRRCQYKVTTCGRAADALALLREKQENFDVIISDVYMPDMDGFKLLELVGLEMDLPVIMMSANGETSAVMKGIKHGACDYLLKPVRMEELRNIWQHVVRRKLRTSSQQTALELEKDQQANDYGDPTPSVNEGYDGTSKQGKRRRDCKEEEEEEADGDVDDAGTTKKPRVVWSAELHQQFIHAVNQLGIDKAVPKRILELMNVHGLTRENVASHLQKYRLYLKRISGVAHQSGTLSPSFSLPNDSTFGPTSAAGLGRIGDLRSFSGSSEFSTQTLLASLQAGVLGRLNQANHLG</sequence>
<comment type="caution">
    <text evidence="14">The sequence shown here is derived from an EMBL/GenBank/DDBJ whole genome shotgun (WGS) entry which is preliminary data.</text>
</comment>
<comment type="subcellular location">
    <subcellularLocation>
        <location evidence="1 9">Nucleus</location>
    </subcellularLocation>
</comment>
<feature type="modified residue" description="4-aspartylphosphate" evidence="10">
    <location>
        <position position="91"/>
    </location>
</feature>
<dbReference type="Pfam" id="PF00249">
    <property type="entry name" value="Myb_DNA-binding"/>
    <property type="match status" value="1"/>
</dbReference>
<dbReference type="InterPro" id="IPR017930">
    <property type="entry name" value="Myb_dom"/>
</dbReference>
<dbReference type="Pfam" id="PF00072">
    <property type="entry name" value="Response_reg"/>
    <property type="match status" value="1"/>
</dbReference>
<accession>A0A8T2U5F5</accession>
<dbReference type="SUPFAM" id="SSF46689">
    <property type="entry name" value="Homeodomain-like"/>
    <property type="match status" value="1"/>
</dbReference>
<feature type="region of interest" description="Disordered" evidence="11">
    <location>
        <begin position="170"/>
        <end position="221"/>
    </location>
</feature>
<dbReference type="GO" id="GO:0009736">
    <property type="term" value="P:cytokinin-activated signaling pathway"/>
    <property type="evidence" value="ECO:0007669"/>
    <property type="project" value="InterPro"/>
</dbReference>
<keyword evidence="5 9" id="KW-0238">DNA-binding</keyword>
<evidence type="ECO:0000256" key="2">
    <source>
        <dbReference type="ARBA" id="ARBA00022553"/>
    </source>
</evidence>
<dbReference type="AlphaFoldDB" id="A0A8T2U5F5"/>
<keyword evidence="15" id="KW-1185">Reference proteome</keyword>
<keyword evidence="6 9" id="KW-0010">Activator</keyword>
<keyword evidence="3 9" id="KW-0902">Two-component regulatory system</keyword>
<evidence type="ECO:0000256" key="10">
    <source>
        <dbReference type="PROSITE-ProRule" id="PRU00169"/>
    </source>
</evidence>
<dbReference type="GO" id="GO:0003700">
    <property type="term" value="F:DNA-binding transcription factor activity"/>
    <property type="evidence" value="ECO:0007669"/>
    <property type="project" value="UniProtKB-UniRule"/>
</dbReference>
<dbReference type="NCBIfam" id="TIGR01557">
    <property type="entry name" value="myb_SHAQKYF"/>
    <property type="match status" value="1"/>
</dbReference>
<keyword evidence="2 10" id="KW-0597">Phosphoprotein</keyword>
<dbReference type="InterPro" id="IPR045279">
    <property type="entry name" value="ARR-like"/>
</dbReference>
<dbReference type="EMBL" id="CM035413">
    <property type="protein sequence ID" value="KAH7431451.1"/>
    <property type="molecule type" value="Genomic_DNA"/>
</dbReference>
<evidence type="ECO:0000256" key="6">
    <source>
        <dbReference type="ARBA" id="ARBA00023159"/>
    </source>
</evidence>
<dbReference type="InterPro" id="IPR001005">
    <property type="entry name" value="SANT/Myb"/>
</dbReference>
<dbReference type="Gene3D" id="1.10.10.60">
    <property type="entry name" value="Homeodomain-like"/>
    <property type="match status" value="1"/>
</dbReference>
<evidence type="ECO:0000259" key="12">
    <source>
        <dbReference type="PROSITE" id="PS50110"/>
    </source>
</evidence>
<proteinExistence type="predicted"/>
<organism evidence="14 15">
    <name type="scientific">Ceratopteris richardii</name>
    <name type="common">Triangle waterfern</name>
    <dbReference type="NCBI Taxonomy" id="49495"/>
    <lineage>
        <taxon>Eukaryota</taxon>
        <taxon>Viridiplantae</taxon>
        <taxon>Streptophyta</taxon>
        <taxon>Embryophyta</taxon>
        <taxon>Tracheophyta</taxon>
        <taxon>Polypodiopsida</taxon>
        <taxon>Polypodiidae</taxon>
        <taxon>Polypodiales</taxon>
        <taxon>Pteridineae</taxon>
        <taxon>Pteridaceae</taxon>
        <taxon>Parkerioideae</taxon>
        <taxon>Ceratopteris</taxon>
    </lineage>
</organism>
<feature type="domain" description="Response regulatory" evidence="12">
    <location>
        <begin position="40"/>
        <end position="155"/>
    </location>
</feature>
<dbReference type="PROSITE" id="PS50110">
    <property type="entry name" value="RESPONSE_REGULATORY"/>
    <property type="match status" value="1"/>
</dbReference>
<evidence type="ECO:0000259" key="13">
    <source>
        <dbReference type="PROSITE" id="PS51294"/>
    </source>
</evidence>
<protein>
    <recommendedName>
        <fullName evidence="9">Two-component response regulator</fullName>
    </recommendedName>
</protein>
<evidence type="ECO:0000256" key="9">
    <source>
        <dbReference type="PIRNR" id="PIRNR036392"/>
    </source>
</evidence>
<evidence type="ECO:0000256" key="3">
    <source>
        <dbReference type="ARBA" id="ARBA00023012"/>
    </source>
</evidence>
<dbReference type="PANTHER" id="PTHR43874">
    <property type="entry name" value="TWO-COMPONENT RESPONSE REGULATOR"/>
    <property type="match status" value="1"/>
</dbReference>
<dbReference type="InterPro" id="IPR017053">
    <property type="entry name" value="Response_reg_B-typ_pln"/>
</dbReference>
<dbReference type="PROSITE" id="PS51294">
    <property type="entry name" value="HTH_MYB"/>
    <property type="match status" value="1"/>
</dbReference>
<comment type="function">
    <text evidence="9">Transcriptional activator that binds specific DNA sequence.</text>
</comment>
<evidence type="ECO:0000256" key="8">
    <source>
        <dbReference type="ARBA" id="ARBA00023242"/>
    </source>
</evidence>
<dbReference type="Proteomes" id="UP000825935">
    <property type="component" value="Chromosome 8"/>
</dbReference>
<dbReference type="InterPro" id="IPR011006">
    <property type="entry name" value="CheY-like_superfamily"/>
</dbReference>
<feature type="domain" description="HTH myb-type" evidence="13">
    <location>
        <begin position="220"/>
        <end position="279"/>
    </location>
</feature>
<keyword evidence="4 9" id="KW-0805">Transcription regulation</keyword>